<keyword evidence="2" id="KW-0812">Transmembrane</keyword>
<evidence type="ECO:0000313" key="3">
    <source>
        <dbReference type="EMBL" id="KAJ8389217.1"/>
    </source>
</evidence>
<evidence type="ECO:0000256" key="2">
    <source>
        <dbReference type="SAM" id="Phobius"/>
    </source>
</evidence>
<dbReference type="AlphaFoldDB" id="A0AAD7W9U8"/>
<evidence type="ECO:0000313" key="4">
    <source>
        <dbReference type="Proteomes" id="UP001221898"/>
    </source>
</evidence>
<reference evidence="3" key="1">
    <citation type="journal article" date="2023" name="Science">
        <title>Genome structures resolve the early diversification of teleost fishes.</title>
        <authorList>
            <person name="Parey E."/>
            <person name="Louis A."/>
            <person name="Montfort J."/>
            <person name="Bouchez O."/>
            <person name="Roques C."/>
            <person name="Iampietro C."/>
            <person name="Lluch J."/>
            <person name="Castinel A."/>
            <person name="Donnadieu C."/>
            <person name="Desvignes T."/>
            <person name="Floi Bucao C."/>
            <person name="Jouanno E."/>
            <person name="Wen M."/>
            <person name="Mejri S."/>
            <person name="Dirks R."/>
            <person name="Jansen H."/>
            <person name="Henkel C."/>
            <person name="Chen W.J."/>
            <person name="Zahm M."/>
            <person name="Cabau C."/>
            <person name="Klopp C."/>
            <person name="Thompson A.W."/>
            <person name="Robinson-Rechavi M."/>
            <person name="Braasch I."/>
            <person name="Lecointre G."/>
            <person name="Bobe J."/>
            <person name="Postlethwait J.H."/>
            <person name="Berthelot C."/>
            <person name="Roest Crollius H."/>
            <person name="Guiguen Y."/>
        </authorList>
    </citation>
    <scope>NUCLEOTIDE SEQUENCE</scope>
    <source>
        <strain evidence="3">NC1722</strain>
    </source>
</reference>
<comment type="caution">
    <text evidence="3">The sequence shown here is derived from an EMBL/GenBank/DDBJ whole genome shotgun (WGS) entry which is preliminary data.</text>
</comment>
<name>A0AAD7W9U8_9TELE</name>
<dbReference type="EMBL" id="JAINUG010000185">
    <property type="protein sequence ID" value="KAJ8389217.1"/>
    <property type="molecule type" value="Genomic_DNA"/>
</dbReference>
<feature type="transmembrane region" description="Helical" evidence="2">
    <location>
        <begin position="115"/>
        <end position="132"/>
    </location>
</feature>
<organism evidence="3 4">
    <name type="scientific">Aldrovandia affinis</name>
    <dbReference type="NCBI Taxonomy" id="143900"/>
    <lineage>
        <taxon>Eukaryota</taxon>
        <taxon>Metazoa</taxon>
        <taxon>Chordata</taxon>
        <taxon>Craniata</taxon>
        <taxon>Vertebrata</taxon>
        <taxon>Euteleostomi</taxon>
        <taxon>Actinopterygii</taxon>
        <taxon>Neopterygii</taxon>
        <taxon>Teleostei</taxon>
        <taxon>Notacanthiformes</taxon>
        <taxon>Halosauridae</taxon>
        <taxon>Aldrovandia</taxon>
    </lineage>
</organism>
<keyword evidence="2" id="KW-0472">Membrane</keyword>
<evidence type="ECO:0000256" key="1">
    <source>
        <dbReference type="SAM" id="MobiDB-lite"/>
    </source>
</evidence>
<gene>
    <name evidence="3" type="ORF">AAFF_G00122370</name>
</gene>
<protein>
    <submittedName>
        <fullName evidence="3">Uncharacterized protein</fullName>
    </submittedName>
</protein>
<keyword evidence="4" id="KW-1185">Reference proteome</keyword>
<feature type="region of interest" description="Disordered" evidence="1">
    <location>
        <begin position="1"/>
        <end position="26"/>
    </location>
</feature>
<sequence>MAEWATTPARKSASSRDHECPRSNKSAPSILLGNRYEVLAGSEVGVDMDVELGSLSSFLDGWAVENLMEAMGMDAAPSGAEDLGSRGSELGGPSGPSALCPVWSRRRLSLTGKVVVVRSMLLPLLLHLAYAFPVPTRDKIALTREVFRFLWCGRYEYVRRELMYAPVAGGRGVPRVPLKLDVLYASYASRVFLERVPHKCFFLARYYLAGF</sequence>
<accession>A0AAD7W9U8</accession>
<dbReference type="Proteomes" id="UP001221898">
    <property type="component" value="Unassembled WGS sequence"/>
</dbReference>
<keyword evidence="2" id="KW-1133">Transmembrane helix</keyword>
<proteinExistence type="predicted"/>